<gene>
    <name evidence="3" type="ORF">B0H64DRAFT_378106</name>
</gene>
<evidence type="ECO:0000313" key="4">
    <source>
        <dbReference type="Proteomes" id="UP001278766"/>
    </source>
</evidence>
<organism evidence="3 4">
    <name type="scientific">Chaetomium fimeti</name>
    <dbReference type="NCBI Taxonomy" id="1854472"/>
    <lineage>
        <taxon>Eukaryota</taxon>
        <taxon>Fungi</taxon>
        <taxon>Dikarya</taxon>
        <taxon>Ascomycota</taxon>
        <taxon>Pezizomycotina</taxon>
        <taxon>Sordariomycetes</taxon>
        <taxon>Sordariomycetidae</taxon>
        <taxon>Sordariales</taxon>
        <taxon>Chaetomiaceae</taxon>
        <taxon>Chaetomium</taxon>
    </lineage>
</organism>
<protein>
    <submittedName>
        <fullName evidence="3">Uncharacterized protein</fullName>
    </submittedName>
</protein>
<keyword evidence="2" id="KW-0560">Oxidoreductase</keyword>
<reference evidence="3" key="2">
    <citation type="submission" date="2023-06" db="EMBL/GenBank/DDBJ databases">
        <authorList>
            <consortium name="Lawrence Berkeley National Laboratory"/>
            <person name="Haridas S."/>
            <person name="Hensen N."/>
            <person name="Bonometti L."/>
            <person name="Westerberg I."/>
            <person name="Brannstrom I.O."/>
            <person name="Guillou S."/>
            <person name="Cros-Aarteil S."/>
            <person name="Calhoun S."/>
            <person name="Kuo A."/>
            <person name="Mondo S."/>
            <person name="Pangilinan J."/>
            <person name="Riley R."/>
            <person name="Labutti K."/>
            <person name="Andreopoulos B."/>
            <person name="Lipzen A."/>
            <person name="Chen C."/>
            <person name="Yanf M."/>
            <person name="Daum C."/>
            <person name="Ng V."/>
            <person name="Clum A."/>
            <person name="Steindorff A."/>
            <person name="Ohm R."/>
            <person name="Martin F."/>
            <person name="Silar P."/>
            <person name="Natvig D."/>
            <person name="Lalanne C."/>
            <person name="Gautier V."/>
            <person name="Ament-Velasquez S.L."/>
            <person name="Kruys A."/>
            <person name="Hutchinson M.I."/>
            <person name="Powell A.J."/>
            <person name="Barry K."/>
            <person name="Miller A.N."/>
            <person name="Grigoriev I.V."/>
            <person name="Debuchy R."/>
            <person name="Gladieux P."/>
            <person name="Thoren M.H."/>
            <person name="Johannesson H."/>
        </authorList>
    </citation>
    <scope>NUCLEOTIDE SEQUENCE</scope>
    <source>
        <strain evidence="3">CBS 168.71</strain>
    </source>
</reference>
<dbReference type="InterPro" id="IPR002347">
    <property type="entry name" value="SDR_fam"/>
</dbReference>
<keyword evidence="4" id="KW-1185">Reference proteome</keyword>
<dbReference type="RefSeq" id="XP_062654873.1">
    <property type="nucleotide sequence ID" value="XM_062802565.1"/>
</dbReference>
<dbReference type="Proteomes" id="UP001278766">
    <property type="component" value="Unassembled WGS sequence"/>
</dbReference>
<accession>A0AAE0H7Q3</accession>
<dbReference type="Pfam" id="PF00106">
    <property type="entry name" value="adh_short"/>
    <property type="match status" value="1"/>
</dbReference>
<dbReference type="GO" id="GO:0016491">
    <property type="term" value="F:oxidoreductase activity"/>
    <property type="evidence" value="ECO:0007669"/>
    <property type="project" value="UniProtKB-KW"/>
</dbReference>
<name>A0AAE0H7Q3_9PEZI</name>
<dbReference type="InterPro" id="IPR036291">
    <property type="entry name" value="NAD(P)-bd_dom_sf"/>
</dbReference>
<dbReference type="PANTHER" id="PTHR24320:SF283">
    <property type="entry name" value="RETINOL DEHYDROGENASE 11"/>
    <property type="match status" value="1"/>
</dbReference>
<dbReference type="EMBL" id="JAUEPN010000010">
    <property type="protein sequence ID" value="KAK3291359.1"/>
    <property type="molecule type" value="Genomic_DNA"/>
</dbReference>
<dbReference type="PRINTS" id="PR00081">
    <property type="entry name" value="GDHRDH"/>
</dbReference>
<evidence type="ECO:0000256" key="1">
    <source>
        <dbReference type="ARBA" id="ARBA00006484"/>
    </source>
</evidence>
<dbReference type="GeneID" id="87839513"/>
<dbReference type="AlphaFoldDB" id="A0AAE0H7Q3"/>
<comment type="similarity">
    <text evidence="1">Belongs to the short-chain dehydrogenases/reductases (SDR) family.</text>
</comment>
<dbReference type="PANTHER" id="PTHR24320">
    <property type="entry name" value="RETINOL DEHYDROGENASE"/>
    <property type="match status" value="1"/>
</dbReference>
<evidence type="ECO:0000313" key="3">
    <source>
        <dbReference type="EMBL" id="KAK3291359.1"/>
    </source>
</evidence>
<dbReference type="Gene3D" id="3.40.50.720">
    <property type="entry name" value="NAD(P)-binding Rossmann-like Domain"/>
    <property type="match status" value="1"/>
</dbReference>
<sequence length="360" mass="39053">MTATSYSEFNANTEALEVAQTFSQGIRGKTVIVTGVNLSGIGHSTAQAFASQSPSHLIITGRNVSKLQQSIDALKAEFPSVDCRILKMDLSSQAAVRAGAAEVLSWDDVPTIDIVINSAGVALVPERTLSEDGIELTFATNHIGHFLFTCLIMPKVIKAAQNNPKGATRIVNVSSGSPHTAGIRWSDINFEQTNADLPKEEQPNYEFHSAWNIPDAEKLSYTPLEAYNQSKVANVLFGIGLTRRLYDQHGILGLAVHPGVIKTELVRDADPAIRRGIATMFEKGIYEFKTPGAGSSTSLVAALDPKLGPGELRDGRENYGAFLVDCQIMNPAHPRSALSSEAEKLWELSEKLVKEEFVYN</sequence>
<reference evidence="3" key="1">
    <citation type="journal article" date="2023" name="Mol. Phylogenet. Evol.">
        <title>Genome-scale phylogeny and comparative genomics of the fungal order Sordariales.</title>
        <authorList>
            <person name="Hensen N."/>
            <person name="Bonometti L."/>
            <person name="Westerberg I."/>
            <person name="Brannstrom I.O."/>
            <person name="Guillou S."/>
            <person name="Cros-Aarteil S."/>
            <person name="Calhoun S."/>
            <person name="Haridas S."/>
            <person name="Kuo A."/>
            <person name="Mondo S."/>
            <person name="Pangilinan J."/>
            <person name="Riley R."/>
            <person name="LaButti K."/>
            <person name="Andreopoulos B."/>
            <person name="Lipzen A."/>
            <person name="Chen C."/>
            <person name="Yan M."/>
            <person name="Daum C."/>
            <person name="Ng V."/>
            <person name="Clum A."/>
            <person name="Steindorff A."/>
            <person name="Ohm R.A."/>
            <person name="Martin F."/>
            <person name="Silar P."/>
            <person name="Natvig D.O."/>
            <person name="Lalanne C."/>
            <person name="Gautier V."/>
            <person name="Ament-Velasquez S.L."/>
            <person name="Kruys A."/>
            <person name="Hutchinson M.I."/>
            <person name="Powell A.J."/>
            <person name="Barry K."/>
            <person name="Miller A.N."/>
            <person name="Grigoriev I.V."/>
            <person name="Debuchy R."/>
            <person name="Gladieux P."/>
            <person name="Hiltunen Thoren M."/>
            <person name="Johannesson H."/>
        </authorList>
    </citation>
    <scope>NUCLEOTIDE SEQUENCE</scope>
    <source>
        <strain evidence="3">CBS 168.71</strain>
    </source>
</reference>
<evidence type="ECO:0000256" key="2">
    <source>
        <dbReference type="ARBA" id="ARBA00023002"/>
    </source>
</evidence>
<comment type="caution">
    <text evidence="3">The sequence shown here is derived from an EMBL/GenBank/DDBJ whole genome shotgun (WGS) entry which is preliminary data.</text>
</comment>
<dbReference type="SUPFAM" id="SSF51735">
    <property type="entry name" value="NAD(P)-binding Rossmann-fold domains"/>
    <property type="match status" value="1"/>
</dbReference>
<proteinExistence type="inferred from homology"/>